<dbReference type="GO" id="GO:0031179">
    <property type="term" value="P:peptide modification"/>
    <property type="evidence" value="ECO:0007669"/>
    <property type="project" value="InterPro"/>
</dbReference>
<dbReference type="PANTHER" id="PTHR12736:SF7">
    <property type="entry name" value="LANC-LIKE PROTEIN 3"/>
    <property type="match status" value="1"/>
</dbReference>
<reference evidence="2" key="1">
    <citation type="submission" date="2020-05" db="EMBL/GenBank/DDBJ databases">
        <title>Phylogenomic resolution of chytrid fungi.</title>
        <authorList>
            <person name="Stajich J.E."/>
            <person name="Amses K."/>
            <person name="Simmons R."/>
            <person name="Seto K."/>
            <person name="Myers J."/>
            <person name="Bonds A."/>
            <person name="Quandt C.A."/>
            <person name="Barry K."/>
            <person name="Liu P."/>
            <person name="Grigoriev I."/>
            <person name="Longcore J.E."/>
            <person name="James T.Y."/>
        </authorList>
    </citation>
    <scope>NUCLEOTIDE SEQUENCE</scope>
    <source>
        <strain evidence="2">JEL0379</strain>
    </source>
</reference>
<dbReference type="SUPFAM" id="SSF158745">
    <property type="entry name" value="LanC-like"/>
    <property type="match status" value="1"/>
</dbReference>
<keyword evidence="1" id="KW-0862">Zinc</keyword>
<evidence type="ECO:0000256" key="1">
    <source>
        <dbReference type="PIRSR" id="PIRSR607822-1"/>
    </source>
</evidence>
<dbReference type="AlphaFoldDB" id="A0AAD5XRT3"/>
<evidence type="ECO:0000313" key="3">
    <source>
        <dbReference type="Proteomes" id="UP001212152"/>
    </source>
</evidence>
<dbReference type="Pfam" id="PF05147">
    <property type="entry name" value="LANC_like"/>
    <property type="match status" value="1"/>
</dbReference>
<protein>
    <submittedName>
        <fullName evidence="2">Uncharacterized protein</fullName>
    </submittedName>
</protein>
<dbReference type="InterPro" id="IPR007822">
    <property type="entry name" value="LANC-like"/>
</dbReference>
<proteinExistence type="predicted"/>
<feature type="binding site" evidence="1">
    <location>
        <position position="337"/>
    </location>
    <ligand>
        <name>Zn(2+)</name>
        <dbReference type="ChEBI" id="CHEBI:29105"/>
    </ligand>
</feature>
<keyword evidence="1" id="KW-0479">Metal-binding</keyword>
<dbReference type="PRINTS" id="PR01950">
    <property type="entry name" value="LANCSUPER"/>
</dbReference>
<dbReference type="Proteomes" id="UP001212152">
    <property type="component" value="Unassembled WGS sequence"/>
</dbReference>
<sequence length="410" mass="44930">MATRNGRPRFFENDGVASAKPFDASAEVARQLAHLVVTYPPQPETFLTVDEDDLLGFYTGPTSIAYGLFLLAPRWSAPVQGKPLLDWAKAYLDTAKKVAAVSKAGLLHTPTDSEHCGTLHEMAVRLAVQAVMENDDAAVNELLSKVPAVCVDSTVRTNDEWCCGRAGFLHLLRLVAHHRPTFREAITKAQMSVIDAMLRGAPSKDSAGWRFHGRLYLAAGHGWVGIIAQILLTDPSASRAAQVRPWLIKCIDEQQPDGSWKCFFDDAEHAALDAQAREIVSMGHGAPSVLLGLLAVRGIYVEAGDDEIVRKIDNAVARAQDHIWEKGLLTKESCLLHGAAGNSLVVLDQTRKQKFMEYSVQERLDEGVKDGSIEESEPRSGLSKGIVGRCWAMLEYRDGRSGVYPTFNEV</sequence>
<comment type="caution">
    <text evidence="2">The sequence shown here is derived from an EMBL/GenBank/DDBJ whole genome shotgun (WGS) entry which is preliminary data.</text>
</comment>
<dbReference type="Gene3D" id="1.50.10.10">
    <property type="match status" value="1"/>
</dbReference>
<dbReference type="GO" id="GO:0046872">
    <property type="term" value="F:metal ion binding"/>
    <property type="evidence" value="ECO:0007669"/>
    <property type="project" value="UniProtKB-KW"/>
</dbReference>
<dbReference type="SMART" id="SM01260">
    <property type="entry name" value="LANC_like"/>
    <property type="match status" value="1"/>
</dbReference>
<accession>A0AAD5XRT3</accession>
<dbReference type="GO" id="GO:0005975">
    <property type="term" value="P:carbohydrate metabolic process"/>
    <property type="evidence" value="ECO:0007669"/>
    <property type="project" value="InterPro"/>
</dbReference>
<dbReference type="EMBL" id="JADGJQ010000015">
    <property type="protein sequence ID" value="KAJ3180753.1"/>
    <property type="molecule type" value="Genomic_DNA"/>
</dbReference>
<dbReference type="GO" id="GO:0005886">
    <property type="term" value="C:plasma membrane"/>
    <property type="evidence" value="ECO:0007669"/>
    <property type="project" value="TreeGrafter"/>
</dbReference>
<keyword evidence="3" id="KW-1185">Reference proteome</keyword>
<dbReference type="InterPro" id="IPR012341">
    <property type="entry name" value="6hp_glycosidase-like_sf"/>
</dbReference>
<organism evidence="2 3">
    <name type="scientific">Geranomyces variabilis</name>
    <dbReference type="NCBI Taxonomy" id="109894"/>
    <lineage>
        <taxon>Eukaryota</taxon>
        <taxon>Fungi</taxon>
        <taxon>Fungi incertae sedis</taxon>
        <taxon>Chytridiomycota</taxon>
        <taxon>Chytridiomycota incertae sedis</taxon>
        <taxon>Chytridiomycetes</taxon>
        <taxon>Spizellomycetales</taxon>
        <taxon>Powellomycetaceae</taxon>
        <taxon>Geranomyces</taxon>
    </lineage>
</organism>
<dbReference type="PANTHER" id="PTHR12736">
    <property type="entry name" value="LANC-LIKE PROTEIN"/>
    <property type="match status" value="1"/>
</dbReference>
<name>A0AAD5XRT3_9FUNG</name>
<gene>
    <name evidence="2" type="ORF">HDU87_001866</name>
</gene>
<evidence type="ECO:0000313" key="2">
    <source>
        <dbReference type="EMBL" id="KAJ3180753.1"/>
    </source>
</evidence>